<organism evidence="1 2">
    <name type="scientific">Gallibacterium anatis (strain UMN179)</name>
    <name type="common">Pasteurella anatis</name>
    <dbReference type="NCBI Taxonomy" id="1005058"/>
    <lineage>
        <taxon>Bacteria</taxon>
        <taxon>Pseudomonadati</taxon>
        <taxon>Pseudomonadota</taxon>
        <taxon>Gammaproteobacteria</taxon>
        <taxon>Pasteurellales</taxon>
        <taxon>Pasteurellaceae</taxon>
        <taxon>Gallibacterium</taxon>
    </lineage>
</organism>
<dbReference type="Proteomes" id="UP000006908">
    <property type="component" value="Chromosome"/>
</dbReference>
<gene>
    <name evidence="1" type="ordered locus">UMN179_00371</name>
</gene>
<evidence type="ECO:0000313" key="2">
    <source>
        <dbReference type="Proteomes" id="UP000006908"/>
    </source>
</evidence>
<dbReference type="PATRIC" id="fig|1005058.3.peg.361"/>
<dbReference type="KEGG" id="gan:UMN179_00371"/>
<name>F4HBY1_GALAU</name>
<sequence length="140" mass="16509">MAQIEDVKFSVTMDYSQANAIDIHIEWDVSDTFPKEKVERLIAYMNKNLVLLFGFFRDKFRLYLEYNEVLLSFSVKMRFEFDDIGFSVKFLDKDNNDTGAEYLARCIMNDLLTGNETIEKLLEYLQEDDESKSVEEIVLQ</sequence>
<dbReference type="EMBL" id="CP002667">
    <property type="protein sequence ID" value="AEC16408.1"/>
    <property type="molecule type" value="Genomic_DNA"/>
</dbReference>
<dbReference type="HOGENOM" id="CLU_1832279_0_0_6"/>
<accession>F4HBY1</accession>
<dbReference type="RefSeq" id="WP_013745195.1">
    <property type="nucleotide sequence ID" value="NC_015460.1"/>
</dbReference>
<reference evidence="1 2" key="1">
    <citation type="journal article" date="2011" name="J. Bacteriol.">
        <title>Complete genome sequence of Gallibacterium anatis strain UMN179, isolated from a laying hen with peritonitis.</title>
        <authorList>
            <person name="Johnson T.J."/>
            <person name="Fernandez-Alarcon C."/>
            <person name="Bojesen A.M."/>
            <person name="Nolan L.K."/>
            <person name="Trampel D.W."/>
            <person name="Seemann T."/>
        </authorList>
    </citation>
    <scope>NUCLEOTIDE SEQUENCE [LARGE SCALE GENOMIC DNA]</scope>
    <source>
        <strain evidence="1 2">UMN179</strain>
    </source>
</reference>
<evidence type="ECO:0000313" key="1">
    <source>
        <dbReference type="EMBL" id="AEC16408.1"/>
    </source>
</evidence>
<proteinExistence type="predicted"/>
<protein>
    <submittedName>
        <fullName evidence="1">Uncharacterized protein</fullName>
    </submittedName>
</protein>
<dbReference type="AlphaFoldDB" id="F4HBY1"/>